<dbReference type="EMBL" id="JAGMWN010000005">
    <property type="protein sequence ID" value="MBP5857613.1"/>
    <property type="molecule type" value="Genomic_DNA"/>
</dbReference>
<dbReference type="SUPFAM" id="SSF46785">
    <property type="entry name" value="Winged helix' DNA-binding domain"/>
    <property type="match status" value="1"/>
</dbReference>
<comment type="caution">
    <text evidence="6">The sequence shown here is derived from an EMBL/GenBank/DDBJ whole genome shotgun (WGS) entry which is preliminary data.</text>
</comment>
<evidence type="ECO:0000256" key="4">
    <source>
        <dbReference type="SAM" id="MobiDB-lite"/>
    </source>
</evidence>
<dbReference type="InterPro" id="IPR052067">
    <property type="entry name" value="Metal_resp_HTH_trans_reg"/>
</dbReference>
<sequence>MCEETVENRQEDARGQEIAGRDGSESAGEAAAEDGVFRLEAFLPYRFAVLAATVSRALSTIYRDRFGLTIPEWRVIANLGRHRSLAANRITELGAMDKAKVSRAVARLVDAGLVARAPDGHDNRLVILSLTEEGERVHHEIGPLALAWEQDLASVLDAEERVVLDRALTKLTERAFQFRRESDTDGD</sequence>
<keyword evidence="7" id="KW-1185">Reference proteome</keyword>
<proteinExistence type="predicted"/>
<protein>
    <submittedName>
        <fullName evidence="6">Winged helix-turn-helix transcriptional regulator</fullName>
    </submittedName>
</protein>
<dbReference type="SMART" id="SM00347">
    <property type="entry name" value="HTH_MARR"/>
    <property type="match status" value="1"/>
</dbReference>
<evidence type="ECO:0000313" key="6">
    <source>
        <dbReference type="EMBL" id="MBP5857613.1"/>
    </source>
</evidence>
<dbReference type="InterPro" id="IPR000835">
    <property type="entry name" value="HTH_MarR-typ"/>
</dbReference>
<feature type="region of interest" description="Disordered" evidence="4">
    <location>
        <begin position="1"/>
        <end position="26"/>
    </location>
</feature>
<dbReference type="PRINTS" id="PR00598">
    <property type="entry name" value="HTHMARR"/>
</dbReference>
<name>A0A8J7SMU1_9PROT</name>
<dbReference type="PANTHER" id="PTHR35790:SF4">
    <property type="entry name" value="HTH-TYPE TRANSCRIPTIONAL REGULATOR PCHR"/>
    <property type="match status" value="1"/>
</dbReference>
<keyword evidence="2" id="KW-0238">DNA-binding</keyword>
<keyword evidence="1" id="KW-0805">Transcription regulation</keyword>
<evidence type="ECO:0000259" key="5">
    <source>
        <dbReference type="PROSITE" id="PS50995"/>
    </source>
</evidence>
<accession>A0A8J7SMU1</accession>
<dbReference type="GO" id="GO:0003700">
    <property type="term" value="F:DNA-binding transcription factor activity"/>
    <property type="evidence" value="ECO:0007669"/>
    <property type="project" value="InterPro"/>
</dbReference>
<dbReference type="Proteomes" id="UP000672602">
    <property type="component" value="Unassembled WGS sequence"/>
</dbReference>
<reference evidence="6" key="1">
    <citation type="submission" date="2021-04" db="EMBL/GenBank/DDBJ databases">
        <authorList>
            <person name="Zhang D.-C."/>
        </authorList>
    </citation>
    <scope>NUCLEOTIDE SEQUENCE</scope>
    <source>
        <strain evidence="6">CGMCC 1.15697</strain>
    </source>
</reference>
<dbReference type="Pfam" id="PF12802">
    <property type="entry name" value="MarR_2"/>
    <property type="match status" value="1"/>
</dbReference>
<evidence type="ECO:0000256" key="2">
    <source>
        <dbReference type="ARBA" id="ARBA00023125"/>
    </source>
</evidence>
<dbReference type="RefSeq" id="WP_210682206.1">
    <property type="nucleotide sequence ID" value="NZ_JAGMWN010000005.1"/>
</dbReference>
<dbReference type="InterPro" id="IPR036388">
    <property type="entry name" value="WH-like_DNA-bd_sf"/>
</dbReference>
<gene>
    <name evidence="6" type="ORF">KAJ83_11380</name>
</gene>
<dbReference type="PROSITE" id="PS50995">
    <property type="entry name" value="HTH_MARR_2"/>
    <property type="match status" value="1"/>
</dbReference>
<keyword evidence="3" id="KW-0804">Transcription</keyword>
<evidence type="ECO:0000256" key="1">
    <source>
        <dbReference type="ARBA" id="ARBA00023015"/>
    </source>
</evidence>
<dbReference type="InterPro" id="IPR036390">
    <property type="entry name" value="WH_DNA-bd_sf"/>
</dbReference>
<organism evidence="6 7">
    <name type="scientific">Marivibrio halodurans</name>
    <dbReference type="NCBI Taxonomy" id="2039722"/>
    <lineage>
        <taxon>Bacteria</taxon>
        <taxon>Pseudomonadati</taxon>
        <taxon>Pseudomonadota</taxon>
        <taxon>Alphaproteobacteria</taxon>
        <taxon>Rhodospirillales</taxon>
        <taxon>Rhodospirillaceae</taxon>
        <taxon>Marivibrio</taxon>
    </lineage>
</organism>
<dbReference type="GO" id="GO:0003677">
    <property type="term" value="F:DNA binding"/>
    <property type="evidence" value="ECO:0007669"/>
    <property type="project" value="UniProtKB-KW"/>
</dbReference>
<feature type="domain" description="HTH marR-type" evidence="5">
    <location>
        <begin position="40"/>
        <end position="173"/>
    </location>
</feature>
<evidence type="ECO:0000313" key="7">
    <source>
        <dbReference type="Proteomes" id="UP000672602"/>
    </source>
</evidence>
<dbReference type="AlphaFoldDB" id="A0A8J7SMU1"/>
<dbReference type="Gene3D" id="1.10.10.10">
    <property type="entry name" value="Winged helix-like DNA-binding domain superfamily/Winged helix DNA-binding domain"/>
    <property type="match status" value="1"/>
</dbReference>
<evidence type="ECO:0000256" key="3">
    <source>
        <dbReference type="ARBA" id="ARBA00023163"/>
    </source>
</evidence>
<feature type="compositionally biased region" description="Basic and acidic residues" evidence="4">
    <location>
        <begin position="1"/>
        <end position="24"/>
    </location>
</feature>
<dbReference type="PANTHER" id="PTHR35790">
    <property type="entry name" value="HTH-TYPE TRANSCRIPTIONAL REGULATOR PCHR"/>
    <property type="match status" value="1"/>
</dbReference>